<dbReference type="Proteomes" id="UP000250235">
    <property type="component" value="Unassembled WGS sequence"/>
</dbReference>
<evidence type="ECO:0000313" key="4">
    <source>
        <dbReference type="Proteomes" id="UP000250235"/>
    </source>
</evidence>
<dbReference type="AlphaFoldDB" id="A0A2Z6ZXQ0"/>
<feature type="compositionally biased region" description="Basic residues" evidence="2">
    <location>
        <begin position="261"/>
        <end position="281"/>
    </location>
</feature>
<keyword evidence="1" id="KW-0175">Coiled coil</keyword>
<feature type="coiled-coil region" evidence="1">
    <location>
        <begin position="79"/>
        <end position="106"/>
    </location>
</feature>
<reference evidence="3 4" key="1">
    <citation type="journal article" date="2015" name="Proc. Natl. Acad. Sci. U.S.A.">
        <title>The resurrection genome of Boea hygrometrica: A blueprint for survival of dehydration.</title>
        <authorList>
            <person name="Xiao L."/>
            <person name="Yang G."/>
            <person name="Zhang L."/>
            <person name="Yang X."/>
            <person name="Zhao S."/>
            <person name="Ji Z."/>
            <person name="Zhou Q."/>
            <person name="Hu M."/>
            <person name="Wang Y."/>
            <person name="Chen M."/>
            <person name="Xu Y."/>
            <person name="Jin H."/>
            <person name="Xiao X."/>
            <person name="Hu G."/>
            <person name="Bao F."/>
            <person name="Hu Y."/>
            <person name="Wan P."/>
            <person name="Li L."/>
            <person name="Deng X."/>
            <person name="Kuang T."/>
            <person name="Xiang C."/>
            <person name="Zhu J.K."/>
            <person name="Oliver M.J."/>
            <person name="He Y."/>
        </authorList>
    </citation>
    <scope>NUCLEOTIDE SEQUENCE [LARGE SCALE GENOMIC DNA]</scope>
    <source>
        <strain evidence="4">cv. XS01</strain>
    </source>
</reference>
<feature type="compositionally biased region" description="Low complexity" evidence="2">
    <location>
        <begin position="33"/>
        <end position="43"/>
    </location>
</feature>
<dbReference type="EMBL" id="KV022668">
    <property type="protein sequence ID" value="KZV14034.1"/>
    <property type="molecule type" value="Genomic_DNA"/>
</dbReference>
<proteinExistence type="predicted"/>
<evidence type="ECO:0000256" key="2">
    <source>
        <dbReference type="SAM" id="MobiDB-lite"/>
    </source>
</evidence>
<gene>
    <name evidence="3" type="ORF">F511_44571</name>
</gene>
<feature type="region of interest" description="Disordered" evidence="2">
    <location>
        <begin position="218"/>
        <end position="281"/>
    </location>
</feature>
<feature type="region of interest" description="Disordered" evidence="2">
    <location>
        <begin position="1"/>
        <end position="49"/>
    </location>
</feature>
<sequence length="281" mass="31578">MRMRSDKKPSRKHDRKVLMAEESTKSWADSDSESSSSSSSSSDSEQEEVYCLMADQMADDEVFDFSNVEFTREDLVTALNDMVKEYRKLSHSFEEVKAENADLKNSSVESSAVELGDTDSLKIELSKLAENDVLKNEISVLKADIEILKQVVSAWNRSSRSLHKLNESQKLANDKSGLGFNSSECSEGETSTQSQPAYDKFNKMGFVKASMTYDSCESMRYDDQSSSQSSHEGKDGIGYQRPESSKPSWLKNRLDKDKAKAGSKSHVQHQPRRNFRKAKSG</sequence>
<evidence type="ECO:0000256" key="1">
    <source>
        <dbReference type="SAM" id="Coils"/>
    </source>
</evidence>
<evidence type="ECO:0000313" key="3">
    <source>
        <dbReference type="EMBL" id="KZV14034.1"/>
    </source>
</evidence>
<name>A0A2Z6ZXQ0_9LAMI</name>
<feature type="region of interest" description="Disordered" evidence="2">
    <location>
        <begin position="176"/>
        <end position="196"/>
    </location>
</feature>
<keyword evidence="4" id="KW-1185">Reference proteome</keyword>
<accession>A0A2Z6ZXQ0</accession>
<feature type="compositionally biased region" description="Polar residues" evidence="2">
    <location>
        <begin position="179"/>
        <end position="196"/>
    </location>
</feature>
<protein>
    <submittedName>
        <fullName evidence="3">Uncharacterized protein</fullName>
    </submittedName>
</protein>
<organism evidence="3 4">
    <name type="scientific">Dorcoceras hygrometricum</name>
    <dbReference type="NCBI Taxonomy" id="472368"/>
    <lineage>
        <taxon>Eukaryota</taxon>
        <taxon>Viridiplantae</taxon>
        <taxon>Streptophyta</taxon>
        <taxon>Embryophyta</taxon>
        <taxon>Tracheophyta</taxon>
        <taxon>Spermatophyta</taxon>
        <taxon>Magnoliopsida</taxon>
        <taxon>eudicotyledons</taxon>
        <taxon>Gunneridae</taxon>
        <taxon>Pentapetalae</taxon>
        <taxon>asterids</taxon>
        <taxon>lamiids</taxon>
        <taxon>Lamiales</taxon>
        <taxon>Gesneriaceae</taxon>
        <taxon>Didymocarpoideae</taxon>
        <taxon>Trichosporeae</taxon>
        <taxon>Loxocarpinae</taxon>
        <taxon>Dorcoceras</taxon>
    </lineage>
</organism>